<keyword evidence="7 10" id="KW-0472">Membrane</keyword>
<comment type="caution">
    <text evidence="11">The sequence shown here is derived from an EMBL/GenBank/DDBJ whole genome shotgun (WGS) entry which is preliminary data.</text>
</comment>
<proteinExistence type="predicted"/>
<evidence type="ECO:0000256" key="10">
    <source>
        <dbReference type="SAM" id="Phobius"/>
    </source>
</evidence>
<accession>A0A6G0Z3D8</accession>
<dbReference type="Pfam" id="PF02949">
    <property type="entry name" value="7tm_6"/>
    <property type="match status" value="2"/>
</dbReference>
<dbReference type="Proteomes" id="UP000478052">
    <property type="component" value="Unassembled WGS sequence"/>
</dbReference>
<feature type="transmembrane region" description="Helical" evidence="10">
    <location>
        <begin position="110"/>
        <end position="131"/>
    </location>
</feature>
<evidence type="ECO:0000256" key="5">
    <source>
        <dbReference type="ARBA" id="ARBA00022725"/>
    </source>
</evidence>
<evidence type="ECO:0000256" key="8">
    <source>
        <dbReference type="ARBA" id="ARBA00023170"/>
    </source>
</evidence>
<evidence type="ECO:0000256" key="7">
    <source>
        <dbReference type="ARBA" id="ARBA00023136"/>
    </source>
</evidence>
<sequence>RSIYSIFEMNVDKRVLRSVKYAMSHTSKTETTHAVEPQSSAAMARPSSTTVVDVSLFKTIGLHQLLCPVNRGGYSVRSRRALMTVLGLSFGLHAFQVPWLYYALNDLQQFAYMAAIIVCGMMCAFKGYVLVNNSDRLWRLLDAADYGYTEYGGRDPSALRRCRVTLSALLWSFVAFSYASLIVWIVLPFFVDEYTAITNLDGTVTRYRTTIHNMQFPVPLSVYNSRPVWTLIYVTEVYVCIVDVFIWTIFDCYLVTMCFVLNAQFRTMSTGYLTLGRRRVKPLPQDTPVKGALIKFNDVKSNHYDDLIGHIEDNRKLIKAFDVFFDVIRPVVLVQIGNGSYSLISLIFLTSLMYLTGVPVLSGPFLKFICGVISLTLELYICCYGFNHIETAKSNINFGLYSSNWTEMDLKFKKTLLLAMKMNSSHKRVMKVSPKTSVGLEMFARVSDEYVIFNSIHGGTVVDVGLFKAIGMYQLLYPAECGLNDGRGYRTAMLAAMGLVLGLQSMQVFRLYLARHDIQMFANMGMLVVYGFMCLLKGHTTTTNASRMCVTLDAARYEFTGCGARDPSVMRRCRTSLTAILRTFVALSFGTLVVWIIIPWFMASEYDDMPTVWAVVYVVESVIFTVNVFLWTSFDCYLVTMCFVFDALFRTMSEGYEKLGHASRPYPHGRQPIRSHRGQDTDVKKNLVKFSNDYDDLVSHIKDNQKIIEKYELFFQIVRPVVLLQIANGSYSIITLIFLTSIAYLNGDSIVSPAIFKLVCALISLTIELYIYCYGFNHIEDGRSTVNFGLYSCNWTDKDLQFKKTLLLAMTLNSAHKLKMKVSPNSIILSEVMNANQNDMVLK</sequence>
<keyword evidence="8 11" id="KW-0675">Receptor</keyword>
<feature type="transmembrane region" description="Helical" evidence="10">
    <location>
        <begin position="228"/>
        <end position="261"/>
    </location>
</feature>
<dbReference type="GO" id="GO:0005549">
    <property type="term" value="F:odorant binding"/>
    <property type="evidence" value="ECO:0007669"/>
    <property type="project" value="InterPro"/>
</dbReference>
<evidence type="ECO:0000256" key="9">
    <source>
        <dbReference type="ARBA" id="ARBA00023224"/>
    </source>
</evidence>
<feature type="transmembrane region" description="Helical" evidence="10">
    <location>
        <begin position="168"/>
        <end position="191"/>
    </location>
</feature>
<evidence type="ECO:0000256" key="3">
    <source>
        <dbReference type="ARBA" id="ARBA00022606"/>
    </source>
</evidence>
<name>A0A6G0Z3D8_APHCR</name>
<dbReference type="PANTHER" id="PTHR21137">
    <property type="entry name" value="ODORANT RECEPTOR"/>
    <property type="match status" value="1"/>
</dbReference>
<feature type="transmembrane region" description="Helical" evidence="10">
    <location>
        <begin position="721"/>
        <end position="744"/>
    </location>
</feature>
<keyword evidence="5" id="KW-0552">Olfaction</keyword>
<feature type="transmembrane region" description="Helical" evidence="10">
    <location>
        <begin position="365"/>
        <end position="386"/>
    </location>
</feature>
<keyword evidence="4 10" id="KW-0812">Transmembrane</keyword>
<dbReference type="AlphaFoldDB" id="A0A6G0Z3D8"/>
<reference evidence="11 12" key="1">
    <citation type="submission" date="2019-08" db="EMBL/GenBank/DDBJ databases">
        <title>Whole genome of Aphis craccivora.</title>
        <authorList>
            <person name="Voronova N.V."/>
            <person name="Shulinski R.S."/>
            <person name="Bandarenka Y.V."/>
            <person name="Zhorov D.G."/>
            <person name="Warner D."/>
        </authorList>
    </citation>
    <scope>NUCLEOTIDE SEQUENCE [LARGE SCALE GENOMIC DNA]</scope>
    <source>
        <strain evidence="11">180601</strain>
        <tissue evidence="11">Whole Body</tissue>
    </source>
</reference>
<keyword evidence="9" id="KW-0807">Transducer</keyword>
<keyword evidence="6 10" id="KW-1133">Transmembrane helix</keyword>
<keyword evidence="12" id="KW-1185">Reference proteome</keyword>
<keyword evidence="3" id="KW-0716">Sensory transduction</keyword>
<feature type="non-terminal residue" evidence="11">
    <location>
        <position position="1"/>
    </location>
</feature>
<dbReference type="GO" id="GO:0007165">
    <property type="term" value="P:signal transduction"/>
    <property type="evidence" value="ECO:0007669"/>
    <property type="project" value="UniProtKB-KW"/>
</dbReference>
<dbReference type="GO" id="GO:0005886">
    <property type="term" value="C:plasma membrane"/>
    <property type="evidence" value="ECO:0007669"/>
    <property type="project" value="UniProtKB-SubCell"/>
</dbReference>
<dbReference type="GO" id="GO:0004984">
    <property type="term" value="F:olfactory receptor activity"/>
    <property type="evidence" value="ECO:0007669"/>
    <property type="project" value="InterPro"/>
</dbReference>
<feature type="transmembrane region" description="Helical" evidence="10">
    <location>
        <begin position="622"/>
        <end position="649"/>
    </location>
</feature>
<evidence type="ECO:0000256" key="2">
    <source>
        <dbReference type="ARBA" id="ARBA00022475"/>
    </source>
</evidence>
<evidence type="ECO:0000256" key="1">
    <source>
        <dbReference type="ARBA" id="ARBA00004651"/>
    </source>
</evidence>
<organism evidence="11 12">
    <name type="scientific">Aphis craccivora</name>
    <name type="common">Cowpea aphid</name>
    <dbReference type="NCBI Taxonomy" id="307492"/>
    <lineage>
        <taxon>Eukaryota</taxon>
        <taxon>Metazoa</taxon>
        <taxon>Ecdysozoa</taxon>
        <taxon>Arthropoda</taxon>
        <taxon>Hexapoda</taxon>
        <taxon>Insecta</taxon>
        <taxon>Pterygota</taxon>
        <taxon>Neoptera</taxon>
        <taxon>Paraneoptera</taxon>
        <taxon>Hemiptera</taxon>
        <taxon>Sternorrhyncha</taxon>
        <taxon>Aphidomorpha</taxon>
        <taxon>Aphidoidea</taxon>
        <taxon>Aphididae</taxon>
        <taxon>Aphidini</taxon>
        <taxon>Aphis</taxon>
        <taxon>Aphis</taxon>
    </lineage>
</organism>
<feature type="transmembrane region" description="Helical" evidence="10">
    <location>
        <begin position="750"/>
        <end position="773"/>
    </location>
</feature>
<evidence type="ECO:0000256" key="4">
    <source>
        <dbReference type="ARBA" id="ARBA00022692"/>
    </source>
</evidence>
<feature type="transmembrane region" description="Helical" evidence="10">
    <location>
        <begin position="339"/>
        <end position="359"/>
    </location>
</feature>
<comment type="subcellular location">
    <subcellularLocation>
        <location evidence="1">Cell membrane</location>
        <topology evidence="1">Multi-pass membrane protein</topology>
    </subcellularLocation>
</comment>
<dbReference type="InterPro" id="IPR004117">
    <property type="entry name" value="7tm6_olfct_rcpt"/>
</dbReference>
<feature type="transmembrane region" description="Helical" evidence="10">
    <location>
        <begin position="492"/>
        <end position="512"/>
    </location>
</feature>
<feature type="transmembrane region" description="Helical" evidence="10">
    <location>
        <begin position="579"/>
        <end position="602"/>
    </location>
</feature>
<dbReference type="OrthoDB" id="6617147at2759"/>
<dbReference type="PANTHER" id="PTHR21137:SF35">
    <property type="entry name" value="ODORANT RECEPTOR 19A-RELATED"/>
    <property type="match status" value="1"/>
</dbReference>
<dbReference type="EMBL" id="VUJU01001472">
    <property type="protein sequence ID" value="KAF0765147.1"/>
    <property type="molecule type" value="Genomic_DNA"/>
</dbReference>
<evidence type="ECO:0000313" key="11">
    <source>
        <dbReference type="EMBL" id="KAF0765147.1"/>
    </source>
</evidence>
<evidence type="ECO:0000256" key="6">
    <source>
        <dbReference type="ARBA" id="ARBA00022989"/>
    </source>
</evidence>
<keyword evidence="2" id="KW-1003">Cell membrane</keyword>
<protein>
    <submittedName>
        <fullName evidence="11">Odorant receptor 22c-like</fullName>
    </submittedName>
</protein>
<feature type="transmembrane region" description="Helical" evidence="10">
    <location>
        <begin position="81"/>
        <end position="104"/>
    </location>
</feature>
<evidence type="ECO:0000313" key="12">
    <source>
        <dbReference type="Proteomes" id="UP000478052"/>
    </source>
</evidence>
<gene>
    <name evidence="11" type="ORF">FWK35_00014861</name>
</gene>